<proteinExistence type="predicted"/>
<dbReference type="EMBL" id="CP059735">
    <property type="protein sequence ID" value="WDE00911.1"/>
    <property type="molecule type" value="Genomic_DNA"/>
</dbReference>
<dbReference type="Proteomes" id="UP000032568">
    <property type="component" value="Chromosome"/>
</dbReference>
<keyword evidence="1" id="KW-0812">Transmembrane</keyword>
<gene>
    <name evidence="2" type="ORF">SG35_009925</name>
</gene>
<dbReference type="PANTHER" id="PTHR33979:SF2">
    <property type="entry name" value="PEPTIDASE M50B-LIKE-DOMAIN-CONTAINING PROTEIN"/>
    <property type="match status" value="1"/>
</dbReference>
<dbReference type="RefSeq" id="WP_084692694.1">
    <property type="nucleotide sequence ID" value="NZ_CP059735.1"/>
</dbReference>
<keyword evidence="3" id="KW-1185">Reference proteome</keyword>
<keyword evidence="1" id="KW-1133">Transmembrane helix</keyword>
<keyword evidence="1" id="KW-0472">Membrane</keyword>
<dbReference type="AlphaFoldDB" id="A0AAE9YTH7"/>
<dbReference type="KEGG" id="tact:SG35_009925"/>
<protein>
    <submittedName>
        <fullName evidence="2">M50 family metallopeptidase</fullName>
    </submittedName>
</protein>
<feature type="transmembrane region" description="Helical" evidence="1">
    <location>
        <begin position="33"/>
        <end position="53"/>
    </location>
</feature>
<dbReference type="Pfam" id="PF13398">
    <property type="entry name" value="Peptidase_M50B"/>
    <property type="match status" value="1"/>
</dbReference>
<reference evidence="2 3" key="1">
    <citation type="journal article" date="2015" name="Genome Announc.">
        <title>Draft Genome Sequences of Marine Isolates of Thalassomonas viridans and Thalassomonas actiniarum.</title>
        <authorList>
            <person name="Olonade I."/>
            <person name="van Zyl L.J."/>
            <person name="Trindade M."/>
        </authorList>
    </citation>
    <scope>NUCLEOTIDE SEQUENCE [LARGE SCALE GENOMIC DNA]</scope>
    <source>
        <strain evidence="2 3">A5K-106</strain>
    </source>
</reference>
<feature type="transmembrane region" description="Helical" evidence="1">
    <location>
        <begin position="65"/>
        <end position="84"/>
    </location>
</feature>
<feature type="transmembrane region" description="Helical" evidence="1">
    <location>
        <begin position="180"/>
        <end position="197"/>
    </location>
</feature>
<feature type="transmembrane region" description="Helical" evidence="1">
    <location>
        <begin position="126"/>
        <end position="144"/>
    </location>
</feature>
<evidence type="ECO:0000256" key="1">
    <source>
        <dbReference type="SAM" id="Phobius"/>
    </source>
</evidence>
<feature type="transmembrane region" description="Helical" evidence="1">
    <location>
        <begin position="150"/>
        <end position="168"/>
    </location>
</feature>
<organism evidence="2 3">
    <name type="scientific">Thalassomonas actiniarum</name>
    <dbReference type="NCBI Taxonomy" id="485447"/>
    <lineage>
        <taxon>Bacteria</taxon>
        <taxon>Pseudomonadati</taxon>
        <taxon>Pseudomonadota</taxon>
        <taxon>Gammaproteobacteria</taxon>
        <taxon>Alteromonadales</taxon>
        <taxon>Colwelliaceae</taxon>
        <taxon>Thalassomonas</taxon>
    </lineage>
</organism>
<feature type="transmembrane region" description="Helical" evidence="1">
    <location>
        <begin position="217"/>
        <end position="235"/>
    </location>
</feature>
<dbReference type="InterPro" id="IPR049500">
    <property type="entry name" value="Peptidase_M50B-like"/>
</dbReference>
<dbReference type="PANTHER" id="PTHR33979">
    <property type="entry name" value="OS02G0221600 PROTEIN"/>
    <property type="match status" value="1"/>
</dbReference>
<evidence type="ECO:0000313" key="3">
    <source>
        <dbReference type="Proteomes" id="UP000032568"/>
    </source>
</evidence>
<sequence length="239" mass="26295">MFSSYSGLTCLPDFSSSASLAKKEVKSSFFRQYQFWLFLLAAALIRELPLVSIPFKWLETYFHEISHGIAALLSGGTIVQIELFPNGAGLCTTRGGSTLLISFFGYAGAILWGGLIYSLADKHQRIAQVFSGFLVLLLLGSMMFWVRDLLTFFILTVLLVLLVLTVKLPKLKYLQAIMKLIGAIVLLNSLFSPFYLVDGRNIGDGAALADLTLLPEILWVGIWSASAMGMALLLARKSK</sequence>
<accession>A0AAE9YTH7</accession>
<evidence type="ECO:0000313" key="2">
    <source>
        <dbReference type="EMBL" id="WDE00911.1"/>
    </source>
</evidence>
<feature type="transmembrane region" description="Helical" evidence="1">
    <location>
        <begin position="96"/>
        <end position="119"/>
    </location>
</feature>
<name>A0AAE9YTH7_9GAMM</name>
<reference evidence="2 3" key="2">
    <citation type="journal article" date="2022" name="Mar. Drugs">
        <title>Bioassay-Guided Fractionation Leads to the Detection of Cholic Acid Generated by the Rare Thalassomonas sp.</title>
        <authorList>
            <person name="Pheiffer F."/>
            <person name="Schneider Y.K."/>
            <person name="Hansen E.H."/>
            <person name="Andersen J.H."/>
            <person name="Isaksson J."/>
            <person name="Busche T."/>
            <person name="R C."/>
            <person name="Kalinowski J."/>
            <person name="Zyl L.V."/>
            <person name="Trindade M."/>
        </authorList>
    </citation>
    <scope>NUCLEOTIDE SEQUENCE [LARGE SCALE GENOMIC DNA]</scope>
    <source>
        <strain evidence="2 3">A5K-106</strain>
    </source>
</reference>